<dbReference type="Proteomes" id="UP000178710">
    <property type="component" value="Unassembled WGS sequence"/>
</dbReference>
<evidence type="ECO:0000313" key="1">
    <source>
        <dbReference type="EMBL" id="OHA01148.1"/>
    </source>
</evidence>
<dbReference type="AlphaFoldDB" id="A0A1G2KP14"/>
<sequence>MTVAIALLTCLILSGCGNIERNIAGLTGFSRMCIDGVSYLQFTSGVTVEYTREGKIKTCG</sequence>
<comment type="caution">
    <text evidence="1">The sequence shown here is derived from an EMBL/GenBank/DDBJ whole genome shotgun (WGS) entry which is preliminary data.</text>
</comment>
<organism evidence="1 2">
    <name type="scientific">Candidatus Sungbacteria bacterium RIFCSPHIGHO2_02_FULL_49_20</name>
    <dbReference type="NCBI Taxonomy" id="1802272"/>
    <lineage>
        <taxon>Bacteria</taxon>
        <taxon>Candidatus Sungiibacteriota</taxon>
    </lineage>
</organism>
<protein>
    <submittedName>
        <fullName evidence="1">Uncharacterized protein</fullName>
    </submittedName>
</protein>
<name>A0A1G2KP14_9BACT</name>
<proteinExistence type="predicted"/>
<reference evidence="1 2" key="1">
    <citation type="journal article" date="2016" name="Nat. Commun.">
        <title>Thousands of microbial genomes shed light on interconnected biogeochemical processes in an aquifer system.</title>
        <authorList>
            <person name="Anantharaman K."/>
            <person name="Brown C.T."/>
            <person name="Hug L.A."/>
            <person name="Sharon I."/>
            <person name="Castelle C.J."/>
            <person name="Probst A.J."/>
            <person name="Thomas B.C."/>
            <person name="Singh A."/>
            <person name="Wilkins M.J."/>
            <person name="Karaoz U."/>
            <person name="Brodie E.L."/>
            <person name="Williams K.H."/>
            <person name="Hubbard S.S."/>
            <person name="Banfield J.F."/>
        </authorList>
    </citation>
    <scope>NUCLEOTIDE SEQUENCE [LARGE SCALE GENOMIC DNA]</scope>
</reference>
<evidence type="ECO:0000313" key="2">
    <source>
        <dbReference type="Proteomes" id="UP000178710"/>
    </source>
</evidence>
<accession>A0A1G2KP14</accession>
<dbReference type="EMBL" id="MHQK01000034">
    <property type="protein sequence ID" value="OHA01148.1"/>
    <property type="molecule type" value="Genomic_DNA"/>
</dbReference>
<gene>
    <name evidence="1" type="ORF">A3C12_01935</name>
</gene>